<keyword evidence="3" id="KW-1003">Cell membrane</keyword>
<evidence type="ECO:0000256" key="1">
    <source>
        <dbReference type="ARBA" id="ARBA00004651"/>
    </source>
</evidence>
<comment type="similarity">
    <text evidence="7">Belongs to the binding-protein-dependent transport system permease family.</text>
</comment>
<dbReference type="SUPFAM" id="SSF161098">
    <property type="entry name" value="MetI-like"/>
    <property type="match status" value="1"/>
</dbReference>
<feature type="transmembrane region" description="Helical" evidence="7">
    <location>
        <begin position="197"/>
        <end position="216"/>
    </location>
</feature>
<feature type="transmembrane region" description="Helical" evidence="7">
    <location>
        <begin position="25"/>
        <end position="47"/>
    </location>
</feature>
<dbReference type="NCBIfam" id="TIGR01726">
    <property type="entry name" value="HEQRo_perm_3TM"/>
    <property type="match status" value="1"/>
</dbReference>
<keyword evidence="4 7" id="KW-0812">Transmembrane</keyword>
<protein>
    <submittedName>
        <fullName evidence="9">Amino acid ABC transporter permease</fullName>
    </submittedName>
</protein>
<comment type="subcellular location">
    <subcellularLocation>
        <location evidence="1 7">Cell membrane</location>
        <topology evidence="1 7">Multi-pass membrane protein</topology>
    </subcellularLocation>
</comment>
<keyword evidence="10" id="KW-1185">Reference proteome</keyword>
<keyword evidence="6 7" id="KW-0472">Membrane</keyword>
<keyword evidence="2 7" id="KW-0813">Transport</keyword>
<feature type="transmembrane region" description="Helical" evidence="7">
    <location>
        <begin position="86"/>
        <end position="107"/>
    </location>
</feature>
<feature type="domain" description="ABC transmembrane type-1" evidence="8">
    <location>
        <begin position="21"/>
        <end position="216"/>
    </location>
</feature>
<dbReference type="RefSeq" id="WP_378131734.1">
    <property type="nucleotide sequence ID" value="NZ_JBHSMI010000015.1"/>
</dbReference>
<evidence type="ECO:0000313" key="9">
    <source>
        <dbReference type="EMBL" id="MFC5402888.1"/>
    </source>
</evidence>
<feature type="transmembrane region" description="Helical" evidence="7">
    <location>
        <begin position="145"/>
        <end position="166"/>
    </location>
</feature>
<dbReference type="PANTHER" id="PTHR30614:SF45">
    <property type="entry name" value="L-CYSTINE TRANSPORT SYSTEM PERMEASE PROTEIN TCYL"/>
    <property type="match status" value="1"/>
</dbReference>
<accession>A0ABW0HR42</accession>
<sequence length="263" mass="29031">MSAPFDISFVFEYFVKLLPFVKTSLLIVASSIAVGLAVGFLVALPRLYNVPVLKRVSQLYASFFRGTPILIQLFLIYYALPELLKMISIDVSKTPVLIFVILAYGLHNGAYISEVIRAAVKTVDKTQVEAAHAVGMTGYQAFTRIVFPQALAIAIPVLANIIIATLKETSLAFTLGVMELTGKTQTLYTLSKHMIESYIALALVYFILCFALEKLFNYSERKLLKHEAPVSKEARVPLGRKWLDRKLKPADLALGKGGLANDA</sequence>
<evidence type="ECO:0000256" key="6">
    <source>
        <dbReference type="ARBA" id="ARBA00023136"/>
    </source>
</evidence>
<dbReference type="Gene3D" id="1.10.3720.10">
    <property type="entry name" value="MetI-like"/>
    <property type="match status" value="1"/>
</dbReference>
<evidence type="ECO:0000256" key="3">
    <source>
        <dbReference type="ARBA" id="ARBA00022475"/>
    </source>
</evidence>
<dbReference type="InterPro" id="IPR010065">
    <property type="entry name" value="AA_ABC_transptr_permease_3TM"/>
</dbReference>
<keyword evidence="5 7" id="KW-1133">Transmembrane helix</keyword>
<dbReference type="Pfam" id="PF00528">
    <property type="entry name" value="BPD_transp_1"/>
    <property type="match status" value="1"/>
</dbReference>
<organism evidence="9 10">
    <name type="scientific">Cohnella soli</name>
    <dbReference type="NCBI Taxonomy" id="425005"/>
    <lineage>
        <taxon>Bacteria</taxon>
        <taxon>Bacillati</taxon>
        <taxon>Bacillota</taxon>
        <taxon>Bacilli</taxon>
        <taxon>Bacillales</taxon>
        <taxon>Paenibacillaceae</taxon>
        <taxon>Cohnella</taxon>
    </lineage>
</organism>
<proteinExistence type="inferred from homology"/>
<dbReference type="InterPro" id="IPR035906">
    <property type="entry name" value="MetI-like_sf"/>
</dbReference>
<dbReference type="InterPro" id="IPR000515">
    <property type="entry name" value="MetI-like"/>
</dbReference>
<evidence type="ECO:0000259" key="8">
    <source>
        <dbReference type="PROSITE" id="PS50928"/>
    </source>
</evidence>
<dbReference type="EMBL" id="JBHSMI010000015">
    <property type="protein sequence ID" value="MFC5402888.1"/>
    <property type="molecule type" value="Genomic_DNA"/>
</dbReference>
<evidence type="ECO:0000256" key="7">
    <source>
        <dbReference type="RuleBase" id="RU363032"/>
    </source>
</evidence>
<evidence type="ECO:0000256" key="2">
    <source>
        <dbReference type="ARBA" id="ARBA00022448"/>
    </source>
</evidence>
<dbReference type="Proteomes" id="UP001596113">
    <property type="component" value="Unassembled WGS sequence"/>
</dbReference>
<dbReference type="PROSITE" id="PS50928">
    <property type="entry name" value="ABC_TM1"/>
    <property type="match status" value="1"/>
</dbReference>
<gene>
    <name evidence="9" type="ORF">ACFPOF_09050</name>
</gene>
<dbReference type="InterPro" id="IPR043429">
    <property type="entry name" value="ArtM/GltK/GlnP/TcyL/YhdX-like"/>
</dbReference>
<evidence type="ECO:0000313" key="10">
    <source>
        <dbReference type="Proteomes" id="UP001596113"/>
    </source>
</evidence>
<evidence type="ECO:0000256" key="4">
    <source>
        <dbReference type="ARBA" id="ARBA00022692"/>
    </source>
</evidence>
<reference evidence="10" key="1">
    <citation type="journal article" date="2019" name="Int. J. Syst. Evol. Microbiol.">
        <title>The Global Catalogue of Microorganisms (GCM) 10K type strain sequencing project: providing services to taxonomists for standard genome sequencing and annotation.</title>
        <authorList>
            <consortium name="The Broad Institute Genomics Platform"/>
            <consortium name="The Broad Institute Genome Sequencing Center for Infectious Disease"/>
            <person name="Wu L."/>
            <person name="Ma J."/>
        </authorList>
    </citation>
    <scope>NUCLEOTIDE SEQUENCE [LARGE SCALE GENOMIC DNA]</scope>
    <source>
        <strain evidence="10">CGMCC 1.18575</strain>
    </source>
</reference>
<comment type="caution">
    <text evidence="9">The sequence shown here is derived from an EMBL/GenBank/DDBJ whole genome shotgun (WGS) entry which is preliminary data.</text>
</comment>
<dbReference type="CDD" id="cd06261">
    <property type="entry name" value="TM_PBP2"/>
    <property type="match status" value="1"/>
</dbReference>
<evidence type="ECO:0000256" key="5">
    <source>
        <dbReference type="ARBA" id="ARBA00022989"/>
    </source>
</evidence>
<feature type="transmembrane region" description="Helical" evidence="7">
    <location>
        <begin position="59"/>
        <end position="80"/>
    </location>
</feature>
<dbReference type="PANTHER" id="PTHR30614">
    <property type="entry name" value="MEMBRANE COMPONENT OF AMINO ACID ABC TRANSPORTER"/>
    <property type="match status" value="1"/>
</dbReference>
<name>A0ABW0HR42_9BACL</name>